<dbReference type="EMBL" id="JAJIUN010000063">
    <property type="protein sequence ID" value="MCC8623156.1"/>
    <property type="molecule type" value="Genomic_DNA"/>
</dbReference>
<comment type="caution">
    <text evidence="1">The sequence shown here is derived from an EMBL/GenBank/DDBJ whole genome shotgun (WGS) entry which is preliminary data.</text>
</comment>
<proteinExistence type="predicted"/>
<organism evidence="1 2">
    <name type="scientific">Xanthomonas vesicatoria</name>
    <dbReference type="NCBI Taxonomy" id="56460"/>
    <lineage>
        <taxon>Bacteria</taxon>
        <taxon>Pseudomonadati</taxon>
        <taxon>Pseudomonadota</taxon>
        <taxon>Gammaproteobacteria</taxon>
        <taxon>Lysobacterales</taxon>
        <taxon>Lysobacteraceae</taxon>
        <taxon>Xanthomonas</taxon>
    </lineage>
</organism>
<dbReference type="Proteomes" id="UP001430544">
    <property type="component" value="Unassembled WGS sequence"/>
</dbReference>
<accession>A0ABS8LBM7</accession>
<dbReference type="GeneID" id="46984330"/>
<evidence type="ECO:0000313" key="2">
    <source>
        <dbReference type="Proteomes" id="UP001430544"/>
    </source>
</evidence>
<keyword evidence="2" id="KW-1185">Reference proteome</keyword>
<gene>
    <name evidence="1" type="ORF">LN473_14445</name>
</gene>
<reference evidence="1" key="1">
    <citation type="submission" date="2021-11" db="EMBL/GenBank/DDBJ databases">
        <title>Genome resources and taxonomic validation of 89 Xanthomonas strains.</title>
        <authorList>
            <person name="Tambong J.T."/>
        </authorList>
    </citation>
    <scope>NUCLEOTIDE SEQUENCE</scope>
    <source>
        <strain evidence="1">Bv 5-4A</strain>
    </source>
</reference>
<sequence length="77" mass="8672">MATLSEAWQFLNASDRLTSDDKRSAFRKIRQLEMAVAAEPFSAATPSASSMPCTHRWFAIPKRITVKRNNGSRLTFP</sequence>
<dbReference type="RefSeq" id="WP_126936566.1">
    <property type="nucleotide sequence ID" value="NZ_CP018470.1"/>
</dbReference>
<name>A0ABS8LBM7_9XANT</name>
<protein>
    <submittedName>
        <fullName evidence="1">Uncharacterized protein</fullName>
    </submittedName>
</protein>
<evidence type="ECO:0000313" key="1">
    <source>
        <dbReference type="EMBL" id="MCC8623156.1"/>
    </source>
</evidence>